<evidence type="ECO:0008006" key="5">
    <source>
        <dbReference type="Google" id="ProtNLM"/>
    </source>
</evidence>
<dbReference type="Proteomes" id="UP001195196">
    <property type="component" value="Unassembled WGS sequence"/>
</dbReference>
<evidence type="ECO:0000256" key="1">
    <source>
        <dbReference type="SAM" id="MobiDB-lite"/>
    </source>
</evidence>
<evidence type="ECO:0000313" key="3">
    <source>
        <dbReference type="EMBL" id="MBM7279029.1"/>
    </source>
</evidence>
<dbReference type="EMBL" id="JAFFGU010000006">
    <property type="protein sequence ID" value="MBM7279029.1"/>
    <property type="molecule type" value="Genomic_DNA"/>
</dbReference>
<reference evidence="3" key="1">
    <citation type="submission" date="2021-02" db="EMBL/GenBank/DDBJ databases">
        <title>Taxonomy, biology and ecology of Rhodococcus bacteria occurring in California pistachio and other woody hosts as revealed by genome sequence analyses.</title>
        <authorList>
            <person name="Riely B."/>
            <person name="Gai Y."/>
        </authorList>
    </citation>
    <scope>NUCLEOTIDE SEQUENCE</scope>
    <source>
        <strain evidence="3">BP-295</strain>
    </source>
</reference>
<feature type="transmembrane region" description="Helical" evidence="2">
    <location>
        <begin position="147"/>
        <end position="170"/>
    </location>
</feature>
<proteinExistence type="predicted"/>
<comment type="caution">
    <text evidence="3">The sequence shown here is derived from an EMBL/GenBank/DDBJ whole genome shotgun (WGS) entry which is preliminary data.</text>
</comment>
<feature type="region of interest" description="Disordered" evidence="1">
    <location>
        <begin position="1"/>
        <end position="57"/>
    </location>
</feature>
<feature type="compositionally biased region" description="Low complexity" evidence="1">
    <location>
        <begin position="29"/>
        <end position="55"/>
    </location>
</feature>
<keyword evidence="2" id="KW-1133">Transmembrane helix</keyword>
<gene>
    <name evidence="3" type="ORF">JTZ10_14830</name>
</gene>
<dbReference type="AlphaFoldDB" id="A0AAW4G7C7"/>
<feature type="transmembrane region" description="Helical" evidence="2">
    <location>
        <begin position="112"/>
        <end position="135"/>
    </location>
</feature>
<dbReference type="RefSeq" id="WP_204718293.1">
    <property type="nucleotide sequence ID" value="NZ_JAFFGU010000006.1"/>
</dbReference>
<keyword evidence="2" id="KW-0812">Transmembrane</keyword>
<organism evidence="3 4">
    <name type="scientific">Gordonia rubripertincta</name>
    <name type="common">Rhodococcus corallinus</name>
    <dbReference type="NCBI Taxonomy" id="36822"/>
    <lineage>
        <taxon>Bacteria</taxon>
        <taxon>Bacillati</taxon>
        <taxon>Actinomycetota</taxon>
        <taxon>Actinomycetes</taxon>
        <taxon>Mycobacteriales</taxon>
        <taxon>Gordoniaceae</taxon>
        <taxon>Gordonia</taxon>
    </lineage>
</organism>
<feature type="transmembrane region" description="Helical" evidence="2">
    <location>
        <begin position="190"/>
        <end position="210"/>
    </location>
</feature>
<feature type="transmembrane region" description="Helical" evidence="2">
    <location>
        <begin position="71"/>
        <end position="92"/>
    </location>
</feature>
<evidence type="ECO:0000313" key="4">
    <source>
        <dbReference type="Proteomes" id="UP001195196"/>
    </source>
</evidence>
<sequence>MSNEQFSAHSSDPVDPPPGSHSAPIPTASTPAGSTLPGTTAGSTPPATPGTTDTSLKPTAAERANTLIKKVVIGLIIAALLVITYFILEAFLPRWWAGQIGRRVDGSMASGVWTGLVLGVVCTFVPLLLFTFAFLSRSRLRNVPAIAFAVVGVIVAIPNLLTLTVVIGGGNGAHAGERIFDVDAPGFRAATAWGVIIGVLLAIVVGWFIWRYRRRGRELAATRPPKDKKNKKK</sequence>
<feature type="compositionally biased region" description="Polar residues" evidence="1">
    <location>
        <begin position="1"/>
        <end position="10"/>
    </location>
</feature>
<evidence type="ECO:0000256" key="2">
    <source>
        <dbReference type="SAM" id="Phobius"/>
    </source>
</evidence>
<protein>
    <recommendedName>
        <fullName evidence="5">Permease</fullName>
    </recommendedName>
</protein>
<keyword evidence="2" id="KW-0472">Membrane</keyword>
<accession>A0AAW4G7C7</accession>
<name>A0AAW4G7C7_GORRU</name>